<evidence type="ECO:0000256" key="4">
    <source>
        <dbReference type="ARBA" id="ARBA00022741"/>
    </source>
</evidence>
<dbReference type="EC" id="2.7.4.8" evidence="2"/>
<dbReference type="PANTHER" id="PTHR23117">
    <property type="entry name" value="GUANYLATE KINASE-RELATED"/>
    <property type="match status" value="1"/>
</dbReference>
<dbReference type="PROSITE" id="PS50052">
    <property type="entry name" value="GUANYLATE_KINASE_2"/>
    <property type="match status" value="1"/>
</dbReference>
<keyword evidence="9" id="KW-1185">Reference proteome</keyword>
<dbReference type="Pfam" id="PF00625">
    <property type="entry name" value="Guanylate_kin"/>
    <property type="match status" value="1"/>
</dbReference>
<dbReference type="OrthoDB" id="6334211at2759"/>
<reference evidence="8 9" key="1">
    <citation type="submission" date="2016-10" db="EMBL/GenBank/DDBJ databases">
        <title>Reductive evolution of mitochondrial metabolism and differential evolution of invasion-related proteins in Cryptosporidium.</title>
        <authorList>
            <person name="Liu S."/>
            <person name="Roellig D.M."/>
            <person name="Guo Y."/>
            <person name="Li N."/>
            <person name="Frace M.A."/>
            <person name="Tang K."/>
            <person name="Zhang L."/>
            <person name="Feng Y."/>
            <person name="Xiao L."/>
        </authorList>
    </citation>
    <scope>NUCLEOTIDE SEQUENCE [LARGE SCALE GENOMIC DNA]</scope>
    <source>
        <strain evidence="8">30847</strain>
    </source>
</reference>
<evidence type="ECO:0000256" key="5">
    <source>
        <dbReference type="ARBA" id="ARBA00022777"/>
    </source>
</evidence>
<evidence type="ECO:0000313" key="9">
    <source>
        <dbReference type="Proteomes" id="UP000186804"/>
    </source>
</evidence>
<comment type="caution">
    <text evidence="8">The sequence shown here is derived from an EMBL/GenBank/DDBJ whole genome shotgun (WGS) entry which is preliminary data.</text>
</comment>
<dbReference type="Gene3D" id="3.40.50.300">
    <property type="entry name" value="P-loop containing nucleotide triphosphate hydrolases"/>
    <property type="match status" value="1"/>
</dbReference>
<protein>
    <recommendedName>
        <fullName evidence="2">guanylate kinase</fullName>
        <ecNumber evidence="2">2.7.4.8</ecNumber>
    </recommendedName>
</protein>
<dbReference type="SMART" id="SM00072">
    <property type="entry name" value="GuKc"/>
    <property type="match status" value="1"/>
</dbReference>
<feature type="domain" description="Guanylate kinase-like" evidence="7">
    <location>
        <begin position="3"/>
        <end position="186"/>
    </location>
</feature>
<dbReference type="InterPro" id="IPR008144">
    <property type="entry name" value="Guanylate_kin-like_dom"/>
</dbReference>
<dbReference type="GO" id="GO:0005829">
    <property type="term" value="C:cytosol"/>
    <property type="evidence" value="ECO:0007669"/>
    <property type="project" value="TreeGrafter"/>
</dbReference>
<dbReference type="InterPro" id="IPR027417">
    <property type="entry name" value="P-loop_NTPase"/>
</dbReference>
<dbReference type="Gene3D" id="3.30.63.10">
    <property type="entry name" value="Guanylate Kinase phosphate binding domain"/>
    <property type="match status" value="1"/>
</dbReference>
<evidence type="ECO:0000313" key="8">
    <source>
        <dbReference type="EMBL" id="OII75786.1"/>
    </source>
</evidence>
<dbReference type="RefSeq" id="XP_067067632.1">
    <property type="nucleotide sequence ID" value="XM_067213258.1"/>
</dbReference>
<dbReference type="NCBIfam" id="TIGR03263">
    <property type="entry name" value="guanyl_kin"/>
    <property type="match status" value="1"/>
</dbReference>
<dbReference type="CDD" id="cd00071">
    <property type="entry name" value="GMPK"/>
    <property type="match status" value="1"/>
</dbReference>
<dbReference type="SUPFAM" id="SSF52540">
    <property type="entry name" value="P-loop containing nucleoside triphosphate hydrolases"/>
    <property type="match status" value="1"/>
</dbReference>
<keyword evidence="6" id="KW-0067">ATP-binding</keyword>
<keyword evidence="4" id="KW-0547">Nucleotide-binding</keyword>
<dbReference type="AlphaFoldDB" id="A0A1J4MNE0"/>
<evidence type="ECO:0000256" key="1">
    <source>
        <dbReference type="ARBA" id="ARBA00005790"/>
    </source>
</evidence>
<dbReference type="GO" id="GO:0005524">
    <property type="term" value="F:ATP binding"/>
    <property type="evidence" value="ECO:0007669"/>
    <property type="project" value="UniProtKB-KW"/>
</dbReference>
<dbReference type="PANTHER" id="PTHR23117:SF13">
    <property type="entry name" value="GUANYLATE KINASE"/>
    <property type="match status" value="1"/>
</dbReference>
<dbReference type="VEuPathDB" id="CryptoDB:cand_030310"/>
<proteinExistence type="inferred from homology"/>
<dbReference type="EMBL" id="LRBS01000085">
    <property type="protein sequence ID" value="OII75786.1"/>
    <property type="molecule type" value="Genomic_DNA"/>
</dbReference>
<comment type="similarity">
    <text evidence="1">Belongs to the guanylate kinase family.</text>
</comment>
<keyword evidence="3" id="KW-0808">Transferase</keyword>
<gene>
    <name evidence="8" type="ORF">cand_030310</name>
</gene>
<sequence length="193" mass="22003">MNKTLLVVCGPSGVGKSTLIEYLIRKYPNKFKFSISYTTRKPRGHEINGIEYYFCSKEEMEQMILQGQLIEHANVHGNIYGTSIAAIENIVNEGKYCILDIDLQGLRQIQRSSYSNKANYIGILPPSYEGLEARLIERKTDSEESIKKRLNNSIAEIEGIKNTPGINLVINDDLKNACMDFVNIVKYFWKDLD</sequence>
<dbReference type="Proteomes" id="UP000186804">
    <property type="component" value="Unassembled WGS sequence"/>
</dbReference>
<evidence type="ECO:0000256" key="6">
    <source>
        <dbReference type="ARBA" id="ARBA00022840"/>
    </source>
</evidence>
<accession>A0A1J4MNE0</accession>
<evidence type="ECO:0000259" key="7">
    <source>
        <dbReference type="PROSITE" id="PS50052"/>
    </source>
</evidence>
<dbReference type="InterPro" id="IPR017665">
    <property type="entry name" value="Guanylate_kinase"/>
</dbReference>
<dbReference type="GO" id="GO:0004385">
    <property type="term" value="F:GMP kinase activity"/>
    <property type="evidence" value="ECO:0007669"/>
    <property type="project" value="UniProtKB-EC"/>
</dbReference>
<evidence type="ECO:0000256" key="2">
    <source>
        <dbReference type="ARBA" id="ARBA00012961"/>
    </source>
</evidence>
<name>A0A1J4MNE0_9CRYT</name>
<organism evidence="8 9">
    <name type="scientific">Cryptosporidium andersoni</name>
    <dbReference type="NCBI Taxonomy" id="117008"/>
    <lineage>
        <taxon>Eukaryota</taxon>
        <taxon>Sar</taxon>
        <taxon>Alveolata</taxon>
        <taxon>Apicomplexa</taxon>
        <taxon>Conoidasida</taxon>
        <taxon>Coccidia</taxon>
        <taxon>Eucoccidiorida</taxon>
        <taxon>Eimeriorina</taxon>
        <taxon>Cryptosporidiidae</taxon>
        <taxon>Cryptosporidium</taxon>
    </lineage>
</organism>
<evidence type="ECO:0000256" key="3">
    <source>
        <dbReference type="ARBA" id="ARBA00022679"/>
    </source>
</evidence>
<dbReference type="GeneID" id="92367215"/>
<dbReference type="FunFam" id="3.30.63.10:FF:000002">
    <property type="entry name" value="Guanylate kinase 1"/>
    <property type="match status" value="1"/>
</dbReference>
<dbReference type="InterPro" id="IPR008145">
    <property type="entry name" value="GK/Ca_channel_bsu"/>
</dbReference>
<keyword evidence="5 8" id="KW-0418">Kinase</keyword>